<name>A0A2G3AJ26_CAPAN</name>
<dbReference type="PANTHER" id="PTHR33022">
    <property type="entry name" value="DUF1985 DOMAIN-CONTAINING PROTEIN"/>
    <property type="match status" value="1"/>
</dbReference>
<gene>
    <name evidence="1" type="ORF">T459_02129</name>
</gene>
<dbReference type="EMBL" id="AYRZ02000001">
    <property type="protein sequence ID" value="PHT94247.1"/>
    <property type="molecule type" value="Genomic_DNA"/>
</dbReference>
<comment type="caution">
    <text evidence="1">The sequence shown here is derived from an EMBL/GenBank/DDBJ whole genome shotgun (WGS) entry which is preliminary data.</text>
</comment>
<dbReference type="Gramene" id="PHT94247">
    <property type="protein sequence ID" value="PHT94247"/>
    <property type="gene ID" value="T459_02129"/>
</dbReference>
<dbReference type="AlphaFoldDB" id="A0A2G3AJ26"/>
<keyword evidence="2" id="KW-1185">Reference proteome</keyword>
<sequence>MVDNTPTKMVTRSIPCSDPDVHTVSTFDLGISQIEEEDALRSEEVRGIGYKRKVTDDVPSLDNDDDELVKETKKVVTQKTVPRRTLPKQPPILQKRKFIVKPPVKPKPSNVPTNVRSSSKSDEESILAKQFVIFQESAEISDLSKFITGNFKTVIEAIKSIKIVEKGPNVEAEADIPTVPQSSPQDINVAHFSVPNQPDTSTGHNVEDVEDIPVISQLSSQHIGTGHSSTPKQSDTCSVELQQEMCDAYISPSYFVVESDDDIQFNEVPKKKECHPKYKNRDESDPFEMIFVNDIPQQRSGSMDYGIYVDAYAEFLTGGQGVPNQEFDIALLRTR</sequence>
<evidence type="ECO:0000313" key="2">
    <source>
        <dbReference type="Proteomes" id="UP000222542"/>
    </source>
</evidence>
<proteinExistence type="predicted"/>
<dbReference type="PANTHER" id="PTHR33022:SF26">
    <property type="entry name" value="UBIQUITIN-LIKE PROTEASE FAMILY PROFILE DOMAIN-CONTAINING PROTEIN"/>
    <property type="match status" value="1"/>
</dbReference>
<dbReference type="Proteomes" id="UP000222542">
    <property type="component" value="Unassembled WGS sequence"/>
</dbReference>
<reference evidence="1 2" key="2">
    <citation type="journal article" date="2017" name="Genome Biol.">
        <title>New reference genome sequences of hot pepper reveal the massive evolution of plant disease-resistance genes by retroduplication.</title>
        <authorList>
            <person name="Kim S."/>
            <person name="Park J."/>
            <person name="Yeom S.I."/>
            <person name="Kim Y.M."/>
            <person name="Seo E."/>
            <person name="Kim K.T."/>
            <person name="Kim M.S."/>
            <person name="Lee J.M."/>
            <person name="Cheong K."/>
            <person name="Shin H.S."/>
            <person name="Kim S.B."/>
            <person name="Han K."/>
            <person name="Lee J."/>
            <person name="Park M."/>
            <person name="Lee H.A."/>
            <person name="Lee H.Y."/>
            <person name="Lee Y."/>
            <person name="Oh S."/>
            <person name="Lee J.H."/>
            <person name="Choi E."/>
            <person name="Choi E."/>
            <person name="Lee S.E."/>
            <person name="Jeon J."/>
            <person name="Kim H."/>
            <person name="Choi G."/>
            <person name="Song H."/>
            <person name="Lee J."/>
            <person name="Lee S.C."/>
            <person name="Kwon J.K."/>
            <person name="Lee H.Y."/>
            <person name="Koo N."/>
            <person name="Hong Y."/>
            <person name="Kim R.W."/>
            <person name="Kang W.H."/>
            <person name="Huh J.H."/>
            <person name="Kang B.C."/>
            <person name="Yang T.J."/>
            <person name="Lee Y.H."/>
            <person name="Bennetzen J.L."/>
            <person name="Choi D."/>
        </authorList>
    </citation>
    <scope>NUCLEOTIDE SEQUENCE [LARGE SCALE GENOMIC DNA]</scope>
    <source>
        <strain evidence="2">cv. CM334</strain>
    </source>
</reference>
<accession>A0A2G3AJ26</accession>
<reference evidence="1 2" key="1">
    <citation type="journal article" date="2014" name="Nat. Genet.">
        <title>Genome sequence of the hot pepper provides insights into the evolution of pungency in Capsicum species.</title>
        <authorList>
            <person name="Kim S."/>
            <person name="Park M."/>
            <person name="Yeom S.I."/>
            <person name="Kim Y.M."/>
            <person name="Lee J.M."/>
            <person name="Lee H.A."/>
            <person name="Seo E."/>
            <person name="Choi J."/>
            <person name="Cheong K."/>
            <person name="Kim K.T."/>
            <person name="Jung K."/>
            <person name="Lee G.W."/>
            <person name="Oh S.K."/>
            <person name="Bae C."/>
            <person name="Kim S.B."/>
            <person name="Lee H.Y."/>
            <person name="Kim S.Y."/>
            <person name="Kim M.S."/>
            <person name="Kang B.C."/>
            <person name="Jo Y.D."/>
            <person name="Yang H.B."/>
            <person name="Jeong H.J."/>
            <person name="Kang W.H."/>
            <person name="Kwon J.K."/>
            <person name="Shin C."/>
            <person name="Lim J.Y."/>
            <person name="Park J.H."/>
            <person name="Huh J.H."/>
            <person name="Kim J.S."/>
            <person name="Kim B.D."/>
            <person name="Cohen O."/>
            <person name="Paran I."/>
            <person name="Suh M.C."/>
            <person name="Lee S.B."/>
            <person name="Kim Y.K."/>
            <person name="Shin Y."/>
            <person name="Noh S.J."/>
            <person name="Park J."/>
            <person name="Seo Y.S."/>
            <person name="Kwon S.Y."/>
            <person name="Kim H.A."/>
            <person name="Park J.M."/>
            <person name="Kim H.J."/>
            <person name="Choi S.B."/>
            <person name="Bosland P.W."/>
            <person name="Reeves G."/>
            <person name="Jo S.H."/>
            <person name="Lee B.W."/>
            <person name="Cho H.T."/>
            <person name="Choi H.S."/>
            <person name="Lee M.S."/>
            <person name="Yu Y."/>
            <person name="Do Choi Y."/>
            <person name="Park B.S."/>
            <person name="van Deynze A."/>
            <person name="Ashrafi H."/>
            <person name="Hill T."/>
            <person name="Kim W.T."/>
            <person name="Pai H.S."/>
            <person name="Ahn H.K."/>
            <person name="Yeam I."/>
            <person name="Giovannoni J.J."/>
            <person name="Rose J.K."/>
            <person name="Sorensen I."/>
            <person name="Lee S.J."/>
            <person name="Kim R.W."/>
            <person name="Choi I.Y."/>
            <person name="Choi B.S."/>
            <person name="Lim J.S."/>
            <person name="Lee Y.H."/>
            <person name="Choi D."/>
        </authorList>
    </citation>
    <scope>NUCLEOTIDE SEQUENCE [LARGE SCALE GENOMIC DNA]</scope>
    <source>
        <strain evidence="2">cv. CM334</strain>
    </source>
</reference>
<protein>
    <submittedName>
        <fullName evidence="1">Uncharacterized protein</fullName>
    </submittedName>
</protein>
<organism evidence="1 2">
    <name type="scientific">Capsicum annuum</name>
    <name type="common">Capsicum pepper</name>
    <dbReference type="NCBI Taxonomy" id="4072"/>
    <lineage>
        <taxon>Eukaryota</taxon>
        <taxon>Viridiplantae</taxon>
        <taxon>Streptophyta</taxon>
        <taxon>Embryophyta</taxon>
        <taxon>Tracheophyta</taxon>
        <taxon>Spermatophyta</taxon>
        <taxon>Magnoliopsida</taxon>
        <taxon>eudicotyledons</taxon>
        <taxon>Gunneridae</taxon>
        <taxon>Pentapetalae</taxon>
        <taxon>asterids</taxon>
        <taxon>lamiids</taxon>
        <taxon>Solanales</taxon>
        <taxon>Solanaceae</taxon>
        <taxon>Solanoideae</taxon>
        <taxon>Capsiceae</taxon>
        <taxon>Capsicum</taxon>
    </lineage>
</organism>
<evidence type="ECO:0000313" key="1">
    <source>
        <dbReference type="EMBL" id="PHT94247.1"/>
    </source>
</evidence>